<evidence type="ECO:0000256" key="1">
    <source>
        <dbReference type="ARBA" id="ARBA00022555"/>
    </source>
</evidence>
<comment type="caution">
    <text evidence="7">The sequence shown here is derived from an EMBL/GenBank/DDBJ whole genome shotgun (WGS) entry which is preliminary data.</text>
</comment>
<evidence type="ECO:0000313" key="7">
    <source>
        <dbReference type="EMBL" id="MFC4098291.1"/>
    </source>
</evidence>
<dbReference type="InterPro" id="IPR025490">
    <property type="entry name" value="RqcP"/>
</dbReference>
<evidence type="ECO:0000256" key="3">
    <source>
        <dbReference type="ARBA" id="ARBA00022884"/>
    </source>
</evidence>
<evidence type="ECO:0000256" key="2">
    <source>
        <dbReference type="ARBA" id="ARBA00022730"/>
    </source>
</evidence>
<evidence type="ECO:0000259" key="6">
    <source>
        <dbReference type="SMART" id="SM00363"/>
    </source>
</evidence>
<dbReference type="EMBL" id="JBHSAM010000003">
    <property type="protein sequence ID" value="MFC4098291.1"/>
    <property type="molecule type" value="Genomic_DNA"/>
</dbReference>
<dbReference type="RefSeq" id="WP_377716851.1">
    <property type="nucleotide sequence ID" value="NZ_JBHSAM010000003.1"/>
</dbReference>
<gene>
    <name evidence="5" type="primary">rqcP</name>
    <name evidence="7" type="ORF">ACFOZ8_01285</name>
</gene>
<protein>
    <recommendedName>
        <fullName evidence="5">RQC P-site tRNA stabilizing factor</fullName>
        <shortName evidence="5">RqcP</shortName>
    </recommendedName>
    <alternativeName>
        <fullName evidence="5">Ribosome-associated protein quality control protein P</fullName>
    </alternativeName>
</protein>
<keyword evidence="8" id="KW-1185">Reference proteome</keyword>
<evidence type="ECO:0000313" key="8">
    <source>
        <dbReference type="Proteomes" id="UP001595715"/>
    </source>
</evidence>
<dbReference type="InterPro" id="IPR036986">
    <property type="entry name" value="S4_RNA-bd_sf"/>
</dbReference>
<dbReference type="PROSITE" id="PS50889">
    <property type="entry name" value="S4"/>
    <property type="match status" value="1"/>
</dbReference>
<organism evidence="7 8">
    <name type="scientific">Paenibacillus xanthanilyticus</name>
    <dbReference type="NCBI Taxonomy" id="1783531"/>
    <lineage>
        <taxon>Bacteria</taxon>
        <taxon>Bacillati</taxon>
        <taxon>Bacillota</taxon>
        <taxon>Bacilli</taxon>
        <taxon>Bacillales</taxon>
        <taxon>Paenibacillaceae</taxon>
        <taxon>Paenibacillus</taxon>
    </lineage>
</organism>
<dbReference type="InterPro" id="IPR002942">
    <property type="entry name" value="S4_RNA-bd"/>
</dbReference>
<comment type="function">
    <text evidence="5">Key component of the ribosome quality control system (RQC), a ribosome-associated complex that mediates the extraction of incompletely synthesized nascent chains from stalled ribosomes and their subsequent degradation. RqcH recruits Ala-charged tRNA, and with RqcP directs the elongation of stalled nascent chains on 50S ribosomal subunits, leading to non-templated C-terminal alanine extensions (Ala tail). The Ala tail promotes nascent chain degradation. RqcP is associated with the translocation-like movement of the peptidyl-tRNA from the A-site into the P-site.</text>
</comment>
<dbReference type="Proteomes" id="UP001595715">
    <property type="component" value="Unassembled WGS sequence"/>
</dbReference>
<keyword evidence="2 5" id="KW-0699">rRNA-binding</keyword>
<feature type="domain" description="RNA-binding S4" evidence="6">
    <location>
        <begin position="1"/>
        <end position="63"/>
    </location>
</feature>
<dbReference type="PIRSF" id="PIRSF038881">
    <property type="entry name" value="RNAbp_HP1423"/>
    <property type="match status" value="1"/>
</dbReference>
<keyword evidence="3 5" id="KW-0694">RNA-binding</keyword>
<dbReference type="Pfam" id="PF01479">
    <property type="entry name" value="S4"/>
    <property type="match status" value="1"/>
</dbReference>
<reference evidence="8" key="1">
    <citation type="journal article" date="2019" name="Int. J. Syst. Evol. Microbiol.">
        <title>The Global Catalogue of Microorganisms (GCM) 10K type strain sequencing project: providing services to taxonomists for standard genome sequencing and annotation.</title>
        <authorList>
            <consortium name="The Broad Institute Genomics Platform"/>
            <consortium name="The Broad Institute Genome Sequencing Center for Infectious Disease"/>
            <person name="Wu L."/>
            <person name="Ma J."/>
        </authorList>
    </citation>
    <scope>NUCLEOTIDE SEQUENCE [LARGE SCALE GENOMIC DNA]</scope>
    <source>
        <strain evidence="8">IBRC-M 10987</strain>
    </source>
</reference>
<dbReference type="SUPFAM" id="SSF55174">
    <property type="entry name" value="Alpha-L RNA-binding motif"/>
    <property type="match status" value="1"/>
</dbReference>
<dbReference type="SMART" id="SM00363">
    <property type="entry name" value="S4"/>
    <property type="match status" value="1"/>
</dbReference>
<evidence type="ECO:0000256" key="5">
    <source>
        <dbReference type="HAMAP-Rule" id="MF_00871"/>
    </source>
</evidence>
<comment type="similarity">
    <text evidence="5">Belongs to the RqcP family.</text>
</comment>
<keyword evidence="4 5" id="KW-0648">Protein biosynthesis</keyword>
<comment type="subunit">
    <text evidence="5">Associates with stalled 50S ribosomal subunits. Binds to RqcH, 23S rRNA and the P-site tRNA. Does not require RqcH for association with 50S subunits.</text>
</comment>
<accession>A0ABV8JVT5</accession>
<dbReference type="CDD" id="cd00165">
    <property type="entry name" value="S4"/>
    <property type="match status" value="1"/>
</dbReference>
<evidence type="ECO:0000256" key="4">
    <source>
        <dbReference type="ARBA" id="ARBA00022917"/>
    </source>
</evidence>
<proteinExistence type="inferred from homology"/>
<name>A0ABV8JVT5_9BACL</name>
<sequence length="92" mass="10668">MRLDKFLKVSRLIKRRTVAKDVSDQGRVWINGREAKASSTVKVGDELTVQYGQKVVTVRVERLVETTKKDEAASMYALVKEETRQREDKLDW</sequence>
<dbReference type="HAMAP" id="MF_00871">
    <property type="entry name" value="RqcP"/>
    <property type="match status" value="1"/>
</dbReference>
<dbReference type="Gene3D" id="3.10.290.10">
    <property type="entry name" value="RNA-binding S4 domain"/>
    <property type="match status" value="1"/>
</dbReference>
<keyword evidence="1 5" id="KW-0820">tRNA-binding</keyword>